<feature type="compositionally biased region" description="Polar residues" evidence="1">
    <location>
        <begin position="466"/>
        <end position="482"/>
    </location>
</feature>
<dbReference type="Proteomes" id="UP000010482">
    <property type="component" value="Chromosome"/>
</dbReference>
<dbReference type="EMBL" id="CP003944">
    <property type="protein sequence ID" value="AFZ50796.1"/>
    <property type="molecule type" value="Genomic_DNA"/>
</dbReference>
<dbReference type="SUPFAM" id="SSF51126">
    <property type="entry name" value="Pectin lyase-like"/>
    <property type="match status" value="1"/>
</dbReference>
<dbReference type="Pfam" id="PF17963">
    <property type="entry name" value="Big_9"/>
    <property type="match status" value="1"/>
</dbReference>
<proteinExistence type="predicted"/>
<keyword evidence="3" id="KW-1185">Reference proteome</keyword>
<name>K9YV50_DACS8</name>
<reference evidence="2" key="1">
    <citation type="submission" date="2012-04" db="EMBL/GenBank/DDBJ databases">
        <title>Finished genome of Dactylococcopsis salina PCC 8305.</title>
        <authorList>
            <consortium name="US DOE Joint Genome Institute"/>
            <person name="Gugger M."/>
            <person name="Coursin T."/>
            <person name="Rippka R."/>
            <person name="Tandeau De Marsac N."/>
            <person name="Huntemann M."/>
            <person name="Wei C.-L."/>
            <person name="Han J."/>
            <person name="Detter J.C."/>
            <person name="Han C."/>
            <person name="Tapia R."/>
            <person name="Daligault H."/>
            <person name="Chen A."/>
            <person name="Krypides N."/>
            <person name="Mavromatis K."/>
            <person name="Markowitz V."/>
            <person name="Szeto E."/>
            <person name="Ivanova N."/>
            <person name="Ovchinnikova G."/>
            <person name="Pagani I."/>
            <person name="Pati A."/>
            <person name="Goodwin L."/>
            <person name="Peters L."/>
            <person name="Pitluck S."/>
            <person name="Woyke T."/>
            <person name="Kerfeld C."/>
        </authorList>
    </citation>
    <scope>NUCLEOTIDE SEQUENCE [LARGE SCALE GENOMIC DNA]</scope>
    <source>
        <strain evidence="2">PCC 8305</strain>
    </source>
</reference>
<accession>K9YV50</accession>
<feature type="region of interest" description="Disordered" evidence="1">
    <location>
        <begin position="444"/>
        <end position="486"/>
    </location>
</feature>
<dbReference type="AlphaFoldDB" id="K9YV50"/>
<gene>
    <name evidence="2" type="ORF">Dacsa_2169</name>
</gene>
<dbReference type="STRING" id="13035.Dacsa_2169"/>
<dbReference type="InterPro" id="IPR011050">
    <property type="entry name" value="Pectin_lyase_fold/virulence"/>
</dbReference>
<protein>
    <submittedName>
        <fullName evidence="2">VCBS repeat-containing protein</fullName>
    </submittedName>
</protein>
<dbReference type="HOGENOM" id="CLU_388685_0_0_3"/>
<dbReference type="InterPro" id="IPR059226">
    <property type="entry name" value="Choice_anch_Q_dom"/>
</dbReference>
<evidence type="ECO:0000313" key="3">
    <source>
        <dbReference type="Proteomes" id="UP000010482"/>
    </source>
</evidence>
<dbReference type="NCBIfam" id="NF041518">
    <property type="entry name" value="choice_anch_Q"/>
    <property type="match status" value="1"/>
</dbReference>
<dbReference type="InterPro" id="IPR010221">
    <property type="entry name" value="VCBS_dom"/>
</dbReference>
<evidence type="ECO:0000313" key="2">
    <source>
        <dbReference type="EMBL" id="AFZ50796.1"/>
    </source>
</evidence>
<evidence type="ECO:0000256" key="1">
    <source>
        <dbReference type="SAM" id="MobiDB-lite"/>
    </source>
</evidence>
<sequence length="679" mass="70733">MVKSQEIDSLLEDLLFYTNQRLIEFAQSDEFNSVLAVSFGAEDDTTTMETLQETLLSGGFFNGIEVAVLPSETLQGALGAYAATTNTIYLSQGLLESSLEAATAVLLEETGHAIDAALNLTDSLGDEGAIFASLLQGEGLRDELREEDDRATLNLDGELVTVEQAEFEVTTAEDIPVDGSLRGAIVRANAIPGTDTITFDGSLAGETILLNEALSITDSLIIEASETGGMTIDAQGNSRVFLIDDGNSENAIQVSMDGLTITGGNTEDNGAGIWNRETLNLTNTTISGNSASGYGGGIHNRSSTVNLTNSTISGNSASYGVGIYNTGDTGTVNLTNSIIANSTGGGDVYNSYYSGVNTYGTNIVEDGSVRGAINLDPNLSPLQDNGGGTLTHIPLEGSLAIDLGDNSVLPADTQDIDGDGDVEEPLPFDQRGLNRVIGDAVDLGAVETGNNGGSGNQAPVAEDDTASTGSNTALNQNVLSNDSDAEGDSLTVSAVNGEESNVGSELTLASGALLTLNADGSFEYDPNNAFDNLAEGETTTDRFSYTVSDGNDGTDTANVAIDITGVPVPSFNLDVDNNGVADPFTDGLTIFRFLGGLNPETYELASDADRSVTAVQEFLFGGETFLDVDNNGVADPFTDGLTIFRFLGGLNPETYELASDADRSVAEIQEFLQPFLDAV</sequence>
<organism evidence="2 3">
    <name type="scientific">Dactylococcopsis salina (strain PCC 8305)</name>
    <name type="common">Myxobactron salinum</name>
    <dbReference type="NCBI Taxonomy" id="13035"/>
    <lineage>
        <taxon>Bacteria</taxon>
        <taxon>Bacillati</taxon>
        <taxon>Cyanobacteriota</taxon>
        <taxon>Cyanophyceae</taxon>
        <taxon>Nodosilineales</taxon>
        <taxon>Cymatolegaceae</taxon>
        <taxon>Dactylococcopsis</taxon>
    </lineage>
</organism>
<dbReference type="PATRIC" id="fig|13035.3.peg.2463"/>
<dbReference type="eggNOG" id="COG2931">
    <property type="taxonomic scope" value="Bacteria"/>
</dbReference>
<dbReference type="KEGG" id="dsl:Dacsa_2169"/>
<dbReference type="NCBIfam" id="TIGR01965">
    <property type="entry name" value="VCBS_repeat"/>
    <property type="match status" value="1"/>
</dbReference>